<dbReference type="OrthoDB" id="2963517at2759"/>
<evidence type="ECO:0000256" key="1">
    <source>
        <dbReference type="PROSITE-ProRule" id="PRU00108"/>
    </source>
</evidence>
<feature type="region of interest" description="Disordered" evidence="3">
    <location>
        <begin position="1"/>
        <end position="53"/>
    </location>
</feature>
<dbReference type="SMART" id="SM00389">
    <property type="entry name" value="HOX"/>
    <property type="match status" value="1"/>
</dbReference>
<keyword evidence="1 2" id="KW-0539">Nucleus</keyword>
<dbReference type="Proteomes" id="UP000054485">
    <property type="component" value="Unassembled WGS sequence"/>
</dbReference>
<keyword evidence="6" id="KW-1185">Reference proteome</keyword>
<dbReference type="InterPro" id="IPR001356">
    <property type="entry name" value="HD"/>
</dbReference>
<feature type="compositionally biased region" description="Low complexity" evidence="3">
    <location>
        <begin position="36"/>
        <end position="53"/>
    </location>
</feature>
<organism evidence="5 6">
    <name type="scientific">Suillus luteus UH-Slu-Lm8-n1</name>
    <dbReference type="NCBI Taxonomy" id="930992"/>
    <lineage>
        <taxon>Eukaryota</taxon>
        <taxon>Fungi</taxon>
        <taxon>Dikarya</taxon>
        <taxon>Basidiomycota</taxon>
        <taxon>Agaricomycotina</taxon>
        <taxon>Agaricomycetes</taxon>
        <taxon>Agaricomycetidae</taxon>
        <taxon>Boletales</taxon>
        <taxon>Suillineae</taxon>
        <taxon>Suillaceae</taxon>
        <taxon>Suillus</taxon>
    </lineage>
</organism>
<evidence type="ECO:0000313" key="5">
    <source>
        <dbReference type="EMBL" id="KIK48449.1"/>
    </source>
</evidence>
<keyword evidence="1 2" id="KW-0238">DNA-binding</keyword>
<dbReference type="Pfam" id="PF00046">
    <property type="entry name" value="Homeodomain"/>
    <property type="match status" value="1"/>
</dbReference>
<evidence type="ECO:0000256" key="2">
    <source>
        <dbReference type="RuleBase" id="RU000682"/>
    </source>
</evidence>
<evidence type="ECO:0000313" key="6">
    <source>
        <dbReference type="Proteomes" id="UP000054485"/>
    </source>
</evidence>
<name>A0A0D0BFF8_9AGAM</name>
<feature type="compositionally biased region" description="Basic and acidic residues" evidence="3">
    <location>
        <begin position="204"/>
        <end position="213"/>
    </location>
</feature>
<dbReference type="CDD" id="cd00086">
    <property type="entry name" value="homeodomain"/>
    <property type="match status" value="1"/>
</dbReference>
<proteinExistence type="predicted"/>
<dbReference type="SUPFAM" id="SSF46689">
    <property type="entry name" value="Homeodomain-like"/>
    <property type="match status" value="1"/>
</dbReference>
<dbReference type="AlphaFoldDB" id="A0A0D0BFF8"/>
<dbReference type="HOGENOM" id="CLU_082821_0_0_1"/>
<dbReference type="GO" id="GO:0005634">
    <property type="term" value="C:nucleus"/>
    <property type="evidence" value="ECO:0007669"/>
    <property type="project" value="UniProtKB-SubCell"/>
</dbReference>
<feature type="region of interest" description="Disordered" evidence="3">
    <location>
        <begin position="202"/>
        <end position="223"/>
    </location>
</feature>
<dbReference type="PROSITE" id="PS50071">
    <property type="entry name" value="HOMEOBOX_2"/>
    <property type="match status" value="1"/>
</dbReference>
<dbReference type="InParanoid" id="A0A0D0BFF8"/>
<accession>A0A0D0BFF8</accession>
<evidence type="ECO:0000256" key="3">
    <source>
        <dbReference type="SAM" id="MobiDB-lite"/>
    </source>
</evidence>
<feature type="domain" description="Homeobox" evidence="4">
    <location>
        <begin position="155"/>
        <end position="210"/>
    </location>
</feature>
<dbReference type="InterPro" id="IPR009057">
    <property type="entry name" value="Homeodomain-like_sf"/>
</dbReference>
<dbReference type="GO" id="GO:0003677">
    <property type="term" value="F:DNA binding"/>
    <property type="evidence" value="ECO:0007669"/>
    <property type="project" value="UniProtKB-UniRule"/>
</dbReference>
<evidence type="ECO:0000259" key="4">
    <source>
        <dbReference type="PROSITE" id="PS50071"/>
    </source>
</evidence>
<dbReference type="Gene3D" id="1.10.10.60">
    <property type="entry name" value="Homeodomain-like"/>
    <property type="match status" value="1"/>
</dbReference>
<dbReference type="STRING" id="930992.A0A0D0BFF8"/>
<sequence length="293" mass="32457">MSTSHTGSSTTALSNSPTLSFRDALSSFDGQEDGSAADSPVSSSSSREPSLDVSADGMDVEFANPSMESVILSEESVPRRTLRKRVITSKGSSLRFKPASVSAMTARHGTTSEDNLKKKAYKQAFLQSAARAQSERETRVREVKKRALAIISTGKTPATSRQRLVMQMVYDEITPYPDEAWVSQLGVIINREYHQVKNWFSNQRQKDARDSRQHTPQPATPASLEASLCKITCDGRDLRLRTAALNSCRAEDWSDTFFDEVVMIYNFRLLAKHSQEEAMATLVESEPDVAIPL</sequence>
<dbReference type="EMBL" id="KN835138">
    <property type="protein sequence ID" value="KIK48449.1"/>
    <property type="molecule type" value="Genomic_DNA"/>
</dbReference>
<keyword evidence="1 2" id="KW-0371">Homeobox</keyword>
<gene>
    <name evidence="5" type="ORF">CY34DRAFT_798275</name>
</gene>
<feature type="DNA-binding region" description="Homeobox" evidence="1">
    <location>
        <begin position="157"/>
        <end position="211"/>
    </location>
</feature>
<feature type="compositionally biased region" description="Polar residues" evidence="3">
    <location>
        <begin position="1"/>
        <end position="19"/>
    </location>
</feature>
<reference evidence="5 6" key="1">
    <citation type="submission" date="2014-04" db="EMBL/GenBank/DDBJ databases">
        <authorList>
            <consortium name="DOE Joint Genome Institute"/>
            <person name="Kuo A."/>
            <person name="Ruytinx J."/>
            <person name="Rineau F."/>
            <person name="Colpaert J."/>
            <person name="Kohler A."/>
            <person name="Nagy L.G."/>
            <person name="Floudas D."/>
            <person name="Copeland A."/>
            <person name="Barry K.W."/>
            <person name="Cichocki N."/>
            <person name="Veneault-Fourrey C."/>
            <person name="LaButti K."/>
            <person name="Lindquist E.A."/>
            <person name="Lipzen A."/>
            <person name="Lundell T."/>
            <person name="Morin E."/>
            <person name="Murat C."/>
            <person name="Sun H."/>
            <person name="Tunlid A."/>
            <person name="Henrissat B."/>
            <person name="Grigoriev I.V."/>
            <person name="Hibbett D.S."/>
            <person name="Martin F."/>
            <person name="Nordberg H.P."/>
            <person name="Cantor M.N."/>
            <person name="Hua S.X."/>
        </authorList>
    </citation>
    <scope>NUCLEOTIDE SEQUENCE [LARGE SCALE GENOMIC DNA]</scope>
    <source>
        <strain evidence="5 6">UH-Slu-Lm8-n1</strain>
    </source>
</reference>
<comment type="subcellular location">
    <subcellularLocation>
        <location evidence="1 2">Nucleus</location>
    </subcellularLocation>
</comment>
<protein>
    <recommendedName>
        <fullName evidence="4">Homeobox domain-containing protein</fullName>
    </recommendedName>
</protein>
<reference evidence="6" key="2">
    <citation type="submission" date="2015-01" db="EMBL/GenBank/DDBJ databases">
        <title>Evolutionary Origins and Diversification of the Mycorrhizal Mutualists.</title>
        <authorList>
            <consortium name="DOE Joint Genome Institute"/>
            <consortium name="Mycorrhizal Genomics Consortium"/>
            <person name="Kohler A."/>
            <person name="Kuo A."/>
            <person name="Nagy L.G."/>
            <person name="Floudas D."/>
            <person name="Copeland A."/>
            <person name="Barry K.W."/>
            <person name="Cichocki N."/>
            <person name="Veneault-Fourrey C."/>
            <person name="LaButti K."/>
            <person name="Lindquist E.A."/>
            <person name="Lipzen A."/>
            <person name="Lundell T."/>
            <person name="Morin E."/>
            <person name="Murat C."/>
            <person name="Riley R."/>
            <person name="Ohm R."/>
            <person name="Sun H."/>
            <person name="Tunlid A."/>
            <person name="Henrissat B."/>
            <person name="Grigoriev I.V."/>
            <person name="Hibbett D.S."/>
            <person name="Martin F."/>
        </authorList>
    </citation>
    <scope>NUCLEOTIDE SEQUENCE [LARGE SCALE GENOMIC DNA]</scope>
    <source>
        <strain evidence="6">UH-Slu-Lm8-n1</strain>
    </source>
</reference>